<comment type="caution">
    <text evidence="2">The sequence shown here is derived from an EMBL/GenBank/DDBJ whole genome shotgun (WGS) entry which is preliminary data.</text>
</comment>
<keyword evidence="3" id="KW-1185">Reference proteome</keyword>
<evidence type="ECO:0000313" key="3">
    <source>
        <dbReference type="Proteomes" id="UP000017559"/>
    </source>
</evidence>
<sequence>MDLNQGESQGDDSANSSSLGGETHSLEAQMTACESLMPPTSALDEDYNVFSINSTTTSTEAAQAQAAPSTQSHIPHPNSFEAPVNISPGMHYYIVYVGINNTRFRYEEVENKVLGVSGHRATKHQTFSQALVEYTWAFYGQKPGYGLHIVSDIPVVSNSRTQTS</sequence>
<feature type="compositionally biased region" description="Low complexity" evidence="1">
    <location>
        <begin position="59"/>
        <end position="72"/>
    </location>
</feature>
<organism evidence="2 3">
    <name type="scientific">Moniliophthora roreri (strain MCA 2997)</name>
    <name type="common">Cocoa frosty pod rot fungus</name>
    <name type="synonym">Crinipellis roreri</name>
    <dbReference type="NCBI Taxonomy" id="1381753"/>
    <lineage>
        <taxon>Eukaryota</taxon>
        <taxon>Fungi</taxon>
        <taxon>Dikarya</taxon>
        <taxon>Basidiomycota</taxon>
        <taxon>Agaricomycotina</taxon>
        <taxon>Agaricomycetes</taxon>
        <taxon>Agaricomycetidae</taxon>
        <taxon>Agaricales</taxon>
        <taxon>Marasmiineae</taxon>
        <taxon>Marasmiaceae</taxon>
        <taxon>Moniliophthora</taxon>
    </lineage>
</organism>
<dbReference type="KEGG" id="mrr:Moror_5397"/>
<dbReference type="AlphaFoldDB" id="V2XUF3"/>
<dbReference type="Proteomes" id="UP000017559">
    <property type="component" value="Unassembled WGS sequence"/>
</dbReference>
<dbReference type="HOGENOM" id="CLU_1619486_0_0_1"/>
<feature type="region of interest" description="Disordered" evidence="1">
    <location>
        <begin position="1"/>
        <end position="21"/>
    </location>
</feature>
<proteinExistence type="predicted"/>
<evidence type="ECO:0000313" key="2">
    <source>
        <dbReference type="EMBL" id="ESK83049.1"/>
    </source>
</evidence>
<accession>V2XUF3</accession>
<reference evidence="2 3" key="1">
    <citation type="journal article" date="2014" name="BMC Genomics">
        <title>Genome and secretome analysis of the hemibiotrophic fungal pathogen, Moniliophthora roreri, which causes frosty pod rot disease of cacao: mechanisms of the biotrophic and necrotrophic phases.</title>
        <authorList>
            <person name="Meinhardt L.W."/>
            <person name="Costa G.G.L."/>
            <person name="Thomazella D.P.T."/>
            <person name="Teixeira P.J.P.L."/>
            <person name="Carazzolle M.F."/>
            <person name="Schuster S.C."/>
            <person name="Carlson J.E."/>
            <person name="Guiltinan M.J."/>
            <person name="Mieczkowski P."/>
            <person name="Farmer A."/>
            <person name="Ramaraj T."/>
            <person name="Crozier J."/>
            <person name="Davis R.E."/>
            <person name="Shao J."/>
            <person name="Melnick R.L."/>
            <person name="Pereira G.A.G."/>
            <person name="Bailey B.A."/>
        </authorList>
    </citation>
    <scope>NUCLEOTIDE SEQUENCE [LARGE SCALE GENOMIC DNA]</scope>
    <source>
        <strain evidence="2 3">MCA 2997</strain>
    </source>
</reference>
<protein>
    <submittedName>
        <fullName evidence="2">Uncharacterized protein</fullName>
    </submittedName>
</protein>
<dbReference type="EMBL" id="AWSO01001699">
    <property type="protein sequence ID" value="ESK83049.1"/>
    <property type="molecule type" value="Genomic_DNA"/>
</dbReference>
<gene>
    <name evidence="2" type="ORF">Moror_5397</name>
</gene>
<feature type="compositionally biased region" description="Polar residues" evidence="1">
    <location>
        <begin position="1"/>
        <end position="20"/>
    </location>
</feature>
<feature type="region of interest" description="Disordered" evidence="1">
    <location>
        <begin position="59"/>
        <end position="80"/>
    </location>
</feature>
<evidence type="ECO:0000256" key="1">
    <source>
        <dbReference type="SAM" id="MobiDB-lite"/>
    </source>
</evidence>
<name>V2XUF3_MONRO</name>